<dbReference type="InterPro" id="IPR024079">
    <property type="entry name" value="MetalloPept_cat_dom_sf"/>
</dbReference>
<gene>
    <name evidence="2" type="ORF">FOF46_28965</name>
</gene>
<evidence type="ECO:0000313" key="2">
    <source>
        <dbReference type="EMBL" id="TSE03601.1"/>
    </source>
</evidence>
<dbReference type="InterPro" id="IPR042252">
    <property type="entry name" value="MtfA_N"/>
</dbReference>
<dbReference type="AlphaFoldDB" id="A0A554VB37"/>
<dbReference type="PANTHER" id="PTHR30164:SF2">
    <property type="entry name" value="PROTEIN MTFA"/>
    <property type="match status" value="1"/>
</dbReference>
<dbReference type="OrthoDB" id="9786424at2"/>
<accession>A0A554VB37</accession>
<dbReference type="Proteomes" id="UP000318833">
    <property type="component" value="Unassembled WGS sequence"/>
</dbReference>
<keyword evidence="1" id="KW-0472">Membrane</keyword>
<dbReference type="CDD" id="cd20170">
    <property type="entry name" value="Peptidase_M90-like"/>
    <property type="match status" value="1"/>
</dbReference>
<proteinExistence type="predicted"/>
<name>A0A554VB37_9FLAO</name>
<dbReference type="PANTHER" id="PTHR30164">
    <property type="entry name" value="MTFA PEPTIDASE"/>
    <property type="match status" value="1"/>
</dbReference>
<evidence type="ECO:0000256" key="1">
    <source>
        <dbReference type="SAM" id="Phobius"/>
    </source>
</evidence>
<feature type="transmembrane region" description="Helical" evidence="1">
    <location>
        <begin position="30"/>
        <end position="52"/>
    </location>
</feature>
<dbReference type="GO" id="GO:0004177">
    <property type="term" value="F:aminopeptidase activity"/>
    <property type="evidence" value="ECO:0007669"/>
    <property type="project" value="TreeGrafter"/>
</dbReference>
<dbReference type="GO" id="GO:0005829">
    <property type="term" value="C:cytosol"/>
    <property type="evidence" value="ECO:0007669"/>
    <property type="project" value="TreeGrafter"/>
</dbReference>
<dbReference type="Gene3D" id="3.40.390.10">
    <property type="entry name" value="Collagenase (Catalytic Domain)"/>
    <property type="match status" value="1"/>
</dbReference>
<dbReference type="Pfam" id="PF06167">
    <property type="entry name" value="Peptidase_M90"/>
    <property type="match status" value="1"/>
</dbReference>
<reference evidence="2 3" key="1">
    <citation type="submission" date="2019-07" db="EMBL/GenBank/DDBJ databases">
        <title>The draft genome sequence of Aquimarina algiphila M91.</title>
        <authorList>
            <person name="Meng X."/>
        </authorList>
    </citation>
    <scope>NUCLEOTIDE SEQUENCE [LARGE SCALE GENOMIC DNA]</scope>
    <source>
        <strain evidence="2 3">M91</strain>
    </source>
</reference>
<keyword evidence="1" id="KW-1133">Transmembrane helix</keyword>
<dbReference type="GO" id="GO:0008237">
    <property type="term" value="F:metallopeptidase activity"/>
    <property type="evidence" value="ECO:0007669"/>
    <property type="project" value="InterPro"/>
</dbReference>
<keyword evidence="1" id="KW-0812">Transmembrane</keyword>
<protein>
    <submittedName>
        <fullName evidence="2">Zinc-dependent peptidase</fullName>
    </submittedName>
</protein>
<comment type="caution">
    <text evidence="2">The sequence shown here is derived from an EMBL/GenBank/DDBJ whole genome shotgun (WGS) entry which is preliminary data.</text>
</comment>
<dbReference type="Gene3D" id="1.10.472.150">
    <property type="entry name" value="Glucose-regulated metallo-peptidase M90, N-terminal domain"/>
    <property type="match status" value="1"/>
</dbReference>
<dbReference type="EMBL" id="VLNR01000105">
    <property type="protein sequence ID" value="TSE03601.1"/>
    <property type="molecule type" value="Genomic_DNA"/>
</dbReference>
<sequence>MFSRLNLDRPFLNLYITTLLSFEEVPTNSILQNVIGVFLTATIVSICVYYVLRYLESIYVKYKKKPYFIHFYPTLKKLPANLQAFLDENDFYTSLGKKRKRYFSHRTFRFLEKTHFVGREGLVVDDFMRMQVSIMVIQLTFGMRHYLLEHLNTIVLYPTSFYSILNQTENIGEFNPRSKALALSWKDFQKGNMHQDKGKSLGIHEITHAIHYNSIKNNNISCEIFYDTFLELEQYLGDEEIRKNIVDTRILRDYAYTDKFEFIAVLVEVFMESPMELKEKFPEIYYYVVQMLNFKYFEK</sequence>
<keyword evidence="3" id="KW-1185">Reference proteome</keyword>
<organism evidence="2 3">
    <name type="scientific">Aquimarina algiphila</name>
    <dbReference type="NCBI Taxonomy" id="2047982"/>
    <lineage>
        <taxon>Bacteria</taxon>
        <taxon>Pseudomonadati</taxon>
        <taxon>Bacteroidota</taxon>
        <taxon>Flavobacteriia</taxon>
        <taxon>Flavobacteriales</taxon>
        <taxon>Flavobacteriaceae</taxon>
        <taxon>Aquimarina</taxon>
    </lineage>
</organism>
<dbReference type="SUPFAM" id="SSF55486">
    <property type="entry name" value="Metalloproteases ('zincins'), catalytic domain"/>
    <property type="match status" value="1"/>
</dbReference>
<evidence type="ECO:0000313" key="3">
    <source>
        <dbReference type="Proteomes" id="UP000318833"/>
    </source>
</evidence>
<dbReference type="InterPro" id="IPR010384">
    <property type="entry name" value="MtfA_fam"/>
</dbReference>